<dbReference type="InterPro" id="IPR015797">
    <property type="entry name" value="NUDIX_hydrolase-like_dom_sf"/>
</dbReference>
<sequence>MSGQHAPDWARAARKRAHAGAARPRLPLLLGQSTIGSVATGLLDEIGLQPLCSKRWQLSKVKQDRGAAWQLEGGDATQALNALAQALRAAGRCGPWRDEQVAVCDAQGVRQASVERGAVRVLGIATQAVHLVGLDASGERLWLQQRSRTKATHPLAWDTLMGGLVSAADDIDTALARETWEEAGLRLAQLAGLQRGGTERGTRPSDEGGPGCGWMDERIHWFRAALPAGLQPSNQDGEVERFECLPHAQVQTRLAQGVFTPEAALVLAAFYGW</sequence>
<dbReference type="OrthoDB" id="5621792at2"/>
<proteinExistence type="predicted"/>
<evidence type="ECO:0000313" key="3">
    <source>
        <dbReference type="Proteomes" id="UP000241829"/>
    </source>
</evidence>
<dbReference type="KEGG" id="melm:C7H73_05255"/>
<name>A0A2P1NJB0_9BURK</name>
<dbReference type="PROSITE" id="PS51462">
    <property type="entry name" value="NUDIX"/>
    <property type="match status" value="1"/>
</dbReference>
<protein>
    <submittedName>
        <fullName evidence="2">NUDIX hydrolase</fullName>
    </submittedName>
</protein>
<dbReference type="AlphaFoldDB" id="A0A2P1NJB0"/>
<dbReference type="Proteomes" id="UP000241829">
    <property type="component" value="Chromosome"/>
</dbReference>
<dbReference type="CDD" id="cd03676">
    <property type="entry name" value="NUDIX_Tnr3_like"/>
    <property type="match status" value="1"/>
</dbReference>
<reference evidence="3" key="1">
    <citation type="submission" date="2018-03" db="EMBL/GenBank/DDBJ databases">
        <title>Genome sequencing of Melaminivora sp. strain SC2-7.</title>
        <authorList>
            <person name="Kim S.-J."/>
            <person name="Heo J."/>
            <person name="Ahn J.-H."/>
            <person name="Kwon S.-W."/>
        </authorList>
    </citation>
    <scope>NUCLEOTIDE SEQUENCE [LARGE SCALE GENOMIC DNA]</scope>
    <source>
        <strain evidence="3">SC2-7</strain>
    </source>
</reference>
<evidence type="ECO:0000259" key="1">
    <source>
        <dbReference type="PROSITE" id="PS51462"/>
    </source>
</evidence>
<accession>A0A2P1NJB0</accession>
<dbReference type="EMBL" id="CP027792">
    <property type="protein sequence ID" value="AVP57127.1"/>
    <property type="molecule type" value="Genomic_DNA"/>
</dbReference>
<evidence type="ECO:0000313" key="2">
    <source>
        <dbReference type="EMBL" id="AVP57127.1"/>
    </source>
</evidence>
<dbReference type="InterPro" id="IPR000086">
    <property type="entry name" value="NUDIX_hydrolase_dom"/>
</dbReference>
<keyword evidence="2" id="KW-0378">Hydrolase</keyword>
<dbReference type="Pfam" id="PF00293">
    <property type="entry name" value="NUDIX"/>
    <property type="match status" value="1"/>
</dbReference>
<dbReference type="SUPFAM" id="SSF55811">
    <property type="entry name" value="Nudix"/>
    <property type="match status" value="1"/>
</dbReference>
<dbReference type="GO" id="GO:0016787">
    <property type="term" value="F:hydrolase activity"/>
    <property type="evidence" value="ECO:0007669"/>
    <property type="project" value="UniProtKB-KW"/>
</dbReference>
<dbReference type="RefSeq" id="WP_106845684.1">
    <property type="nucleotide sequence ID" value="NZ_CP027792.1"/>
</dbReference>
<feature type="domain" description="Nudix hydrolase" evidence="1">
    <location>
        <begin position="124"/>
        <end position="267"/>
    </location>
</feature>
<gene>
    <name evidence="2" type="ORF">C7H73_05255</name>
</gene>
<organism evidence="2 3">
    <name type="scientific">Pulveribacter suum</name>
    <dbReference type="NCBI Taxonomy" id="2116657"/>
    <lineage>
        <taxon>Bacteria</taxon>
        <taxon>Pseudomonadati</taxon>
        <taxon>Pseudomonadota</taxon>
        <taxon>Betaproteobacteria</taxon>
        <taxon>Burkholderiales</taxon>
        <taxon>Comamonadaceae</taxon>
        <taxon>Pulveribacter</taxon>
    </lineage>
</organism>
<keyword evidence="3" id="KW-1185">Reference proteome</keyword>
<dbReference type="Gene3D" id="3.90.79.10">
    <property type="entry name" value="Nucleoside Triphosphate Pyrophosphohydrolase"/>
    <property type="match status" value="1"/>
</dbReference>